<feature type="domain" description="Peptidase S1" evidence="5">
    <location>
        <begin position="31"/>
        <end position="255"/>
    </location>
</feature>
<dbReference type="InterPro" id="IPR013519">
    <property type="entry name" value="Int_alpha_beta-p"/>
</dbReference>
<dbReference type="SUPFAM" id="SSF50494">
    <property type="entry name" value="Trypsin-like serine proteases"/>
    <property type="match status" value="1"/>
</dbReference>
<comment type="caution">
    <text evidence="6">The sequence shown here is derived from an EMBL/GenBank/DDBJ whole genome shotgun (WGS) entry which is preliminary data.</text>
</comment>
<evidence type="ECO:0000256" key="1">
    <source>
        <dbReference type="ARBA" id="ARBA00022729"/>
    </source>
</evidence>
<sequence length="741" mass="74233">MRHQTMRRAVAVPALGAVVLATLAAPPALAVVGAPGAADVEHTVRLDIGTDESTTRACSGALVAPEWVLTAASCFAEDPATGHAVAAGAPAVPTTATVGREDLTTSDGAVRDVLELVPHESRDLVLARLAGTVTSVTPVAVGTAAPAVDEVLAVPGYGRTATEWSPLSRHTGTFGAGAPVGADLPLSGLDGSVVCAGDTGAPVLRPAAGAGYELVAVATRSWQGGCFGSDPEETRTGALASRVDDVKDWVDTIIRSPRIVDFNCDGVPDVAVADPDATVSGSARAGLVRVIYGGGVGSAEITQASPGVEGGPETGDQFGFSIATYDADLDGCTDLAVGAPYEDLTTASGTAVADTGWVHVIHGHPDGLTARTDITTYVQGKGDGILGAAGREAGDQLGYAIDAGHTEDGTPFLVMGSPGEDLAGHADAGIVYYVQGDRPTTGFNQNTTNFGSDIETGDRYGSVVAADSHVIAVGAPDEAVGSYAKAGIVHLVTHEIGSDGYPVYLAGLQQDREQSSDISEAGDQFGAALDLVEYRPAGASGPTDSLLAVGSPGESQTNYSTGVDRPAAGRVVMFHVPAVGTWTEIGEIGQTDVAVPGDAEANDRMGAAVALTNTDPAAVGTPETVHVAVGIPGETRNGVTRSGLIQVFSPLGSLADTAFELVPGTGGIPGTAVAEEELGTSLSATSTHLYVGVPDGPSPYGVAHAVPWANVSGGTAEPVTTYQPGAGGLPAAGAAFGSSIR</sequence>
<dbReference type="Gene3D" id="2.130.10.130">
    <property type="entry name" value="Integrin alpha, N-terminal"/>
    <property type="match status" value="2"/>
</dbReference>
<dbReference type="InterPro" id="IPR013517">
    <property type="entry name" value="FG-GAP"/>
</dbReference>
<dbReference type="SUPFAM" id="SSF69318">
    <property type="entry name" value="Integrin alpha N-terminal domain"/>
    <property type="match status" value="1"/>
</dbReference>
<dbReference type="InterPro" id="IPR028994">
    <property type="entry name" value="Integrin_alpha_N"/>
</dbReference>
<evidence type="ECO:0000313" key="7">
    <source>
        <dbReference type="Proteomes" id="UP000655589"/>
    </source>
</evidence>
<protein>
    <submittedName>
        <fullName evidence="6">Esterase</fullName>
    </submittedName>
</protein>
<dbReference type="GO" id="GO:0006508">
    <property type="term" value="P:proteolysis"/>
    <property type="evidence" value="ECO:0007669"/>
    <property type="project" value="InterPro"/>
</dbReference>
<keyword evidence="3" id="KW-0325">Glycoprotein</keyword>
<dbReference type="PROSITE" id="PS51470">
    <property type="entry name" value="FG_GAP"/>
    <property type="match status" value="2"/>
</dbReference>
<evidence type="ECO:0000256" key="4">
    <source>
        <dbReference type="SAM" id="SignalP"/>
    </source>
</evidence>
<feature type="chain" id="PRO_5034083176" evidence="4">
    <location>
        <begin position="31"/>
        <end position="741"/>
    </location>
</feature>
<dbReference type="RefSeq" id="WP_212759745.1">
    <property type="nucleotide sequence ID" value="NZ_BMPT01000010.1"/>
</dbReference>
<keyword evidence="2" id="KW-0677">Repeat</keyword>
<dbReference type="InterPro" id="IPR009003">
    <property type="entry name" value="Peptidase_S1_PA"/>
</dbReference>
<name>A0A8H9GHX5_9MICO</name>
<dbReference type="InterPro" id="IPR001314">
    <property type="entry name" value="Peptidase_S1A"/>
</dbReference>
<dbReference type="Pfam" id="PF01839">
    <property type="entry name" value="FG-GAP"/>
    <property type="match status" value="1"/>
</dbReference>
<proteinExistence type="predicted"/>
<gene>
    <name evidence="6" type="ORF">GCM10010102_26480</name>
</gene>
<feature type="signal peptide" evidence="4">
    <location>
        <begin position="1"/>
        <end position="30"/>
    </location>
</feature>
<dbReference type="SMART" id="SM00191">
    <property type="entry name" value="Int_alpha"/>
    <property type="match status" value="3"/>
</dbReference>
<evidence type="ECO:0000259" key="5">
    <source>
        <dbReference type="PROSITE" id="PS50240"/>
    </source>
</evidence>
<reference evidence="6" key="1">
    <citation type="journal article" date="2014" name="Int. J. Syst. Evol. Microbiol.">
        <title>Complete genome sequence of Corynebacterium casei LMG S-19264T (=DSM 44701T), isolated from a smear-ripened cheese.</title>
        <authorList>
            <consortium name="US DOE Joint Genome Institute (JGI-PGF)"/>
            <person name="Walter F."/>
            <person name="Albersmeier A."/>
            <person name="Kalinowski J."/>
            <person name="Ruckert C."/>
        </authorList>
    </citation>
    <scope>NUCLEOTIDE SEQUENCE</scope>
    <source>
        <strain evidence="6">JCM 3051</strain>
    </source>
</reference>
<dbReference type="PRINTS" id="PR00722">
    <property type="entry name" value="CHYMOTRYPSIN"/>
</dbReference>
<dbReference type="SMART" id="SM00020">
    <property type="entry name" value="Tryp_SPc"/>
    <property type="match status" value="1"/>
</dbReference>
<dbReference type="InterPro" id="IPR043504">
    <property type="entry name" value="Peptidase_S1_PA_chymotrypsin"/>
</dbReference>
<evidence type="ECO:0000256" key="3">
    <source>
        <dbReference type="ARBA" id="ARBA00023180"/>
    </source>
</evidence>
<accession>A0A8H9GHX5</accession>
<dbReference type="PANTHER" id="PTHR36220:SF1">
    <property type="entry name" value="GAMMA TUBULIN COMPLEX COMPONENT C-TERMINAL DOMAIN-CONTAINING PROTEIN"/>
    <property type="match status" value="1"/>
</dbReference>
<dbReference type="EMBL" id="BMPT01000010">
    <property type="protein sequence ID" value="GGM29623.1"/>
    <property type="molecule type" value="Genomic_DNA"/>
</dbReference>
<dbReference type="Pfam" id="PF00089">
    <property type="entry name" value="Trypsin"/>
    <property type="match status" value="1"/>
</dbReference>
<dbReference type="PROSITE" id="PS50240">
    <property type="entry name" value="TRYPSIN_DOM"/>
    <property type="match status" value="1"/>
</dbReference>
<dbReference type="Proteomes" id="UP000655589">
    <property type="component" value="Unassembled WGS sequence"/>
</dbReference>
<dbReference type="AlphaFoldDB" id="A0A8H9GHX5"/>
<keyword evidence="1 4" id="KW-0732">Signal</keyword>
<dbReference type="PANTHER" id="PTHR36220">
    <property type="entry name" value="UNNAMED PRODUCT"/>
    <property type="match status" value="1"/>
</dbReference>
<evidence type="ECO:0000256" key="2">
    <source>
        <dbReference type="ARBA" id="ARBA00022737"/>
    </source>
</evidence>
<organism evidence="6 7">
    <name type="scientific">Promicromonospora citrea</name>
    <dbReference type="NCBI Taxonomy" id="43677"/>
    <lineage>
        <taxon>Bacteria</taxon>
        <taxon>Bacillati</taxon>
        <taxon>Actinomycetota</taxon>
        <taxon>Actinomycetes</taxon>
        <taxon>Micrococcales</taxon>
        <taxon>Promicromonosporaceae</taxon>
        <taxon>Promicromonospora</taxon>
    </lineage>
</organism>
<keyword evidence="7" id="KW-1185">Reference proteome</keyword>
<evidence type="ECO:0000313" key="6">
    <source>
        <dbReference type="EMBL" id="GGM29623.1"/>
    </source>
</evidence>
<reference evidence="6" key="2">
    <citation type="submission" date="2020-09" db="EMBL/GenBank/DDBJ databases">
        <authorList>
            <person name="Sun Q."/>
            <person name="Ohkuma M."/>
        </authorList>
    </citation>
    <scope>NUCLEOTIDE SEQUENCE</scope>
    <source>
        <strain evidence="6">JCM 3051</strain>
    </source>
</reference>
<dbReference type="GO" id="GO:0004252">
    <property type="term" value="F:serine-type endopeptidase activity"/>
    <property type="evidence" value="ECO:0007669"/>
    <property type="project" value="InterPro"/>
</dbReference>
<dbReference type="Gene3D" id="2.40.10.10">
    <property type="entry name" value="Trypsin-like serine proteases"/>
    <property type="match status" value="1"/>
</dbReference>
<dbReference type="InterPro" id="IPR001254">
    <property type="entry name" value="Trypsin_dom"/>
</dbReference>